<dbReference type="Gene3D" id="3.40.50.300">
    <property type="entry name" value="P-loop containing nucleotide triphosphate hydrolases"/>
    <property type="match status" value="1"/>
</dbReference>
<evidence type="ECO:0000256" key="5">
    <source>
        <dbReference type="ARBA" id="ARBA00023027"/>
    </source>
</evidence>
<reference evidence="8" key="1">
    <citation type="submission" date="2022-08" db="EMBL/GenBank/DDBJ databases">
        <authorList>
            <person name="Gutierrez-Valencia J."/>
        </authorList>
    </citation>
    <scope>NUCLEOTIDE SEQUENCE</scope>
</reference>
<dbReference type="AlphaFoldDB" id="A0AAV0N4Q4"/>
<dbReference type="Gene3D" id="3.80.10.10">
    <property type="entry name" value="Ribonuclease Inhibitor"/>
    <property type="match status" value="3"/>
</dbReference>
<dbReference type="GO" id="GO:0061809">
    <property type="term" value="F:NAD+ nucleosidase activity, cyclic ADP-ribose generating"/>
    <property type="evidence" value="ECO:0007669"/>
    <property type="project" value="UniProtKB-EC"/>
</dbReference>
<dbReference type="SUPFAM" id="SSF52540">
    <property type="entry name" value="P-loop containing nucleoside triphosphate hydrolases"/>
    <property type="match status" value="1"/>
</dbReference>
<feature type="domain" description="TIR" evidence="7">
    <location>
        <begin position="32"/>
        <end position="196"/>
    </location>
</feature>
<dbReference type="SUPFAM" id="SSF52047">
    <property type="entry name" value="RNI-like"/>
    <property type="match status" value="1"/>
</dbReference>
<comment type="caution">
    <text evidence="8">The sequence shown here is derived from an EMBL/GenBank/DDBJ whole genome shotgun (WGS) entry which is preliminary data.</text>
</comment>
<keyword evidence="2" id="KW-0433">Leucine-rich repeat</keyword>
<accession>A0AAV0N4Q4</accession>
<dbReference type="PROSITE" id="PS50104">
    <property type="entry name" value="TIR"/>
    <property type="match status" value="1"/>
</dbReference>
<keyword evidence="3" id="KW-0677">Repeat</keyword>
<evidence type="ECO:0000256" key="4">
    <source>
        <dbReference type="ARBA" id="ARBA00022801"/>
    </source>
</evidence>
<dbReference type="PANTHER" id="PTHR11017:SF357">
    <property type="entry name" value="ADP-RIBOSYL CYCLASE_CYCLIC ADP-RIBOSE HYDROLASE"/>
    <property type="match status" value="1"/>
</dbReference>
<evidence type="ECO:0000256" key="1">
    <source>
        <dbReference type="ARBA" id="ARBA00011982"/>
    </source>
</evidence>
<evidence type="ECO:0000256" key="2">
    <source>
        <dbReference type="ARBA" id="ARBA00022614"/>
    </source>
</evidence>
<comment type="catalytic activity">
    <reaction evidence="6">
        <text>NAD(+) + H2O = ADP-D-ribose + nicotinamide + H(+)</text>
        <dbReference type="Rhea" id="RHEA:16301"/>
        <dbReference type="ChEBI" id="CHEBI:15377"/>
        <dbReference type="ChEBI" id="CHEBI:15378"/>
        <dbReference type="ChEBI" id="CHEBI:17154"/>
        <dbReference type="ChEBI" id="CHEBI:57540"/>
        <dbReference type="ChEBI" id="CHEBI:57967"/>
        <dbReference type="EC" id="3.2.2.6"/>
    </reaction>
    <physiologicalReaction direction="left-to-right" evidence="6">
        <dbReference type="Rhea" id="RHEA:16302"/>
    </physiologicalReaction>
</comment>
<dbReference type="InterPro" id="IPR035897">
    <property type="entry name" value="Toll_tir_struct_dom_sf"/>
</dbReference>
<evidence type="ECO:0000313" key="9">
    <source>
        <dbReference type="Proteomes" id="UP001154282"/>
    </source>
</evidence>
<dbReference type="InterPro" id="IPR000157">
    <property type="entry name" value="TIR_dom"/>
</dbReference>
<keyword evidence="9" id="KW-1185">Reference proteome</keyword>
<dbReference type="InterPro" id="IPR058192">
    <property type="entry name" value="WHD_ROQ1-like"/>
</dbReference>
<dbReference type="GO" id="GO:0006952">
    <property type="term" value="P:defense response"/>
    <property type="evidence" value="ECO:0007669"/>
    <property type="project" value="InterPro"/>
</dbReference>
<dbReference type="Pfam" id="PF23282">
    <property type="entry name" value="WHD_ROQ1"/>
    <property type="match status" value="1"/>
</dbReference>
<dbReference type="FunFam" id="3.40.50.10140:FF:000007">
    <property type="entry name" value="Disease resistance protein (TIR-NBS-LRR class)"/>
    <property type="match status" value="1"/>
</dbReference>
<dbReference type="SUPFAM" id="SSF52200">
    <property type="entry name" value="Toll/Interleukin receptor TIR domain"/>
    <property type="match status" value="1"/>
</dbReference>
<dbReference type="Pfam" id="PF00931">
    <property type="entry name" value="NB-ARC"/>
    <property type="match status" value="1"/>
</dbReference>
<dbReference type="Gene3D" id="3.40.50.10140">
    <property type="entry name" value="Toll/interleukin-1 receptor homology (TIR) domain"/>
    <property type="match status" value="1"/>
</dbReference>
<proteinExistence type="predicted"/>
<dbReference type="InterPro" id="IPR032675">
    <property type="entry name" value="LRR_dom_sf"/>
</dbReference>
<dbReference type="PANTHER" id="PTHR11017">
    <property type="entry name" value="LEUCINE-RICH REPEAT-CONTAINING PROTEIN"/>
    <property type="match status" value="1"/>
</dbReference>
<evidence type="ECO:0000259" key="7">
    <source>
        <dbReference type="PROSITE" id="PS50104"/>
    </source>
</evidence>
<evidence type="ECO:0000256" key="3">
    <source>
        <dbReference type="ARBA" id="ARBA00022737"/>
    </source>
</evidence>
<organism evidence="8 9">
    <name type="scientific">Linum tenue</name>
    <dbReference type="NCBI Taxonomy" id="586396"/>
    <lineage>
        <taxon>Eukaryota</taxon>
        <taxon>Viridiplantae</taxon>
        <taxon>Streptophyta</taxon>
        <taxon>Embryophyta</taxon>
        <taxon>Tracheophyta</taxon>
        <taxon>Spermatophyta</taxon>
        <taxon>Magnoliopsida</taxon>
        <taxon>eudicotyledons</taxon>
        <taxon>Gunneridae</taxon>
        <taxon>Pentapetalae</taxon>
        <taxon>rosids</taxon>
        <taxon>fabids</taxon>
        <taxon>Malpighiales</taxon>
        <taxon>Linaceae</taxon>
        <taxon>Linum</taxon>
    </lineage>
</organism>
<dbReference type="SUPFAM" id="SSF52058">
    <property type="entry name" value="L domain-like"/>
    <property type="match status" value="1"/>
</dbReference>
<dbReference type="Proteomes" id="UP001154282">
    <property type="component" value="Unassembled WGS sequence"/>
</dbReference>
<dbReference type="InterPro" id="IPR044974">
    <property type="entry name" value="Disease_R_plants"/>
</dbReference>
<evidence type="ECO:0000313" key="8">
    <source>
        <dbReference type="EMBL" id="CAI0453616.1"/>
    </source>
</evidence>
<dbReference type="Pfam" id="PF20160">
    <property type="entry name" value="C-JID"/>
    <property type="match status" value="1"/>
</dbReference>
<dbReference type="EC" id="3.2.2.6" evidence="1"/>
<dbReference type="GO" id="GO:0007165">
    <property type="term" value="P:signal transduction"/>
    <property type="evidence" value="ECO:0007669"/>
    <property type="project" value="InterPro"/>
</dbReference>
<dbReference type="Gene3D" id="1.10.8.430">
    <property type="entry name" value="Helical domain of apoptotic protease-activating factors"/>
    <property type="match status" value="1"/>
</dbReference>
<dbReference type="InterPro" id="IPR027417">
    <property type="entry name" value="P-loop_NTPase"/>
</dbReference>
<dbReference type="InterPro" id="IPR045344">
    <property type="entry name" value="C-JID"/>
</dbReference>
<keyword evidence="4" id="KW-0378">Hydrolase</keyword>
<protein>
    <recommendedName>
        <fullName evidence="1">ADP-ribosyl cyclase/cyclic ADP-ribose hydrolase</fullName>
        <ecNumber evidence="1">3.2.2.6</ecNumber>
    </recommendedName>
</protein>
<dbReference type="InterPro" id="IPR042197">
    <property type="entry name" value="Apaf_helical"/>
</dbReference>
<dbReference type="Pfam" id="PF01582">
    <property type="entry name" value="TIR"/>
    <property type="match status" value="1"/>
</dbReference>
<name>A0AAV0N4Q4_9ROSI</name>
<gene>
    <name evidence="8" type="ORF">LITE_LOCUS31649</name>
</gene>
<sequence length="1119" mass="126145">MSSPFSSSSSSSSSPTDPMAASSGSCVYYGPWEYDVFLCFRGETRGSFTSHVMAALSEKKIRTFIDTMLGKGESIAELLSVLKRSAVSVIIFSERFADSPWCLDEVATIARSMKEFGHRVIPVFYNVDPSEVDGDTGSYAAMIEKHSGGRYGDPKVKLKWRDALKEIVDKAGLTSHEIRLDSQLIKAIVDNVLKELINMSPSLEPKNLVGIDSRVWEVERLLDVNRSEDIRIVGLWGMPGIGKTTLARALYRRLTNFSKEDGYKHYFVPNINAKWKGQRDGLEGLQKELYSTLLSEQDQNITSRDLETSYRRARLSRLKVFIVLDDVEVLSQLESLLLGDVLNLTKLFALGSRIIVTTRNRKVLEVAMARIYHVEQLSPQESLRLFSMYSFRQETPPTSRRYQSVTAVGYCQGNPLALRVLGCTLFRKSESYWQSFLDGLRKNPKREIHDVLRRSYDELGGDEKRMFLDIACFFRRNYSKSHLIKMMACSYYSAYSRVEDLIDKALLICEHQTNSNDDELIIEVHDLLHEMAWNIISEESDLGNRSRLENAEDVRKLLTARKDFVNLRWFDLSYCANLIIVPDLSKATHLESLKLTGCKTIVELPSFVEYLDKLTLLDLGACENLEILPPKLDSKHLKHVILYDCRKINQCPEFTSNWDTLDLRGTPITTLPVAIHKVKEARKLSLHGESITSLPDGFSPSIKEFRLCHTAIQKILPSDHRDFLLPRISRLELVGNSNLATLSKNLWKMVTKELLIMDSQMLKTIPEISIVDSSLKVLVVEDCRAFRRLPSSISNLKSLEVLALIGAAIRMLPSSIQELDQLRTLDLTNCKMLESIPGAISRLDRLSQLYLLGCESLRSLPELPLNVKLLVASNCKSLQTVSSNNFSKLHFLNLNLVGCLQLDRKLLRRMLAKLPLQDVSQRIKYGGAGGEIPPSTVLYPGDELPEWFPHKSTGNSVTVPLPRNCKRLKLFAFAVVYSLEPPISGDEEKTDMHMHISSECFTKPCGGGRHGCGGSDELDVVGGGSSTSTNAVASWNICMNVMGSFNGGVATDHVFLWLHHRAGEDREDEEEEGKAWYLKHAGRDVSFRFSLQLKRGEMKPCQIKRCGVSLVFHTNFGNL</sequence>
<dbReference type="PRINTS" id="PR00364">
    <property type="entry name" value="DISEASERSIST"/>
</dbReference>
<dbReference type="InterPro" id="IPR002182">
    <property type="entry name" value="NB-ARC"/>
</dbReference>
<dbReference type="EMBL" id="CAMGYJ010000008">
    <property type="protein sequence ID" value="CAI0453616.1"/>
    <property type="molecule type" value="Genomic_DNA"/>
</dbReference>
<dbReference type="GO" id="GO:0043531">
    <property type="term" value="F:ADP binding"/>
    <property type="evidence" value="ECO:0007669"/>
    <property type="project" value="InterPro"/>
</dbReference>
<evidence type="ECO:0000256" key="6">
    <source>
        <dbReference type="ARBA" id="ARBA00047304"/>
    </source>
</evidence>
<dbReference type="SMART" id="SM00255">
    <property type="entry name" value="TIR"/>
    <property type="match status" value="1"/>
</dbReference>
<keyword evidence="5" id="KW-0520">NAD</keyword>